<sequence length="162" mass="18411">MYSNVIRVLNRITEYLTMGFLSLMVIIIFIQIISRELLGSSFPWVEEAARYLMVWTAFLAAGFTYQYAAHMSIDVIAKRLTGTADRIIKTIVFLLCLAFLWILFTKGMDLVNSSAGIRSTALELPMSFVYAALPISAILQALNLFDLYFFKREPVKTAEVME</sequence>
<evidence type="ECO:0000256" key="9">
    <source>
        <dbReference type="SAM" id="Phobius"/>
    </source>
</evidence>
<dbReference type="PANTHER" id="PTHR35011:SF2">
    <property type="entry name" value="2,3-DIKETO-L-GULONATE TRAP TRANSPORTER SMALL PERMEASE PROTEIN YIAM"/>
    <property type="match status" value="1"/>
</dbReference>
<evidence type="ECO:0000313" key="11">
    <source>
        <dbReference type="EMBL" id="KZE38731.1"/>
    </source>
</evidence>
<evidence type="ECO:0000256" key="5">
    <source>
        <dbReference type="ARBA" id="ARBA00022692"/>
    </source>
</evidence>
<keyword evidence="2" id="KW-0813">Transport</keyword>
<reference evidence="11 12" key="1">
    <citation type="submission" date="2016-01" db="EMBL/GenBank/DDBJ databases">
        <title>Whole genome sequencing of Bhargavaea cecembensis T14.</title>
        <authorList>
            <person name="Hong K.W."/>
        </authorList>
    </citation>
    <scope>NUCLEOTIDE SEQUENCE [LARGE SCALE GENOMIC DNA]</scope>
    <source>
        <strain evidence="11 12">T14</strain>
    </source>
</reference>
<feature type="domain" description="Tripartite ATP-independent periplasmic transporters DctQ component" evidence="10">
    <location>
        <begin position="24"/>
        <end position="144"/>
    </location>
</feature>
<keyword evidence="6 9" id="KW-1133">Transmembrane helix</keyword>
<protein>
    <recommendedName>
        <fullName evidence="10">Tripartite ATP-independent periplasmic transporters DctQ component domain-containing protein</fullName>
    </recommendedName>
</protein>
<comment type="caution">
    <text evidence="11">The sequence shown here is derived from an EMBL/GenBank/DDBJ whole genome shotgun (WGS) entry which is preliminary data.</text>
</comment>
<proteinExistence type="inferred from homology"/>
<name>A0A163FHZ5_9BACL</name>
<organism evidence="11 12">
    <name type="scientific">Bhargavaea cecembensis</name>
    <dbReference type="NCBI Taxonomy" id="394098"/>
    <lineage>
        <taxon>Bacteria</taxon>
        <taxon>Bacillati</taxon>
        <taxon>Bacillota</taxon>
        <taxon>Bacilli</taxon>
        <taxon>Bacillales</taxon>
        <taxon>Caryophanaceae</taxon>
        <taxon>Bhargavaea</taxon>
    </lineage>
</organism>
<dbReference type="AlphaFoldDB" id="A0A163FHZ5"/>
<feature type="transmembrane region" description="Helical" evidence="9">
    <location>
        <begin position="124"/>
        <end position="145"/>
    </location>
</feature>
<dbReference type="InterPro" id="IPR055348">
    <property type="entry name" value="DctQ"/>
</dbReference>
<dbReference type="OrthoDB" id="9815614at2"/>
<dbReference type="GO" id="GO:0022857">
    <property type="term" value="F:transmembrane transporter activity"/>
    <property type="evidence" value="ECO:0007669"/>
    <property type="project" value="TreeGrafter"/>
</dbReference>
<dbReference type="RefSeq" id="WP_063180552.1">
    <property type="nucleotide sequence ID" value="NZ_LQNT01000009.1"/>
</dbReference>
<dbReference type="GO" id="GO:0005886">
    <property type="term" value="C:plasma membrane"/>
    <property type="evidence" value="ECO:0007669"/>
    <property type="project" value="UniProtKB-SubCell"/>
</dbReference>
<keyword evidence="5 9" id="KW-0812">Transmembrane</keyword>
<feature type="transmembrane region" description="Helical" evidence="9">
    <location>
        <begin position="12"/>
        <end position="33"/>
    </location>
</feature>
<evidence type="ECO:0000256" key="4">
    <source>
        <dbReference type="ARBA" id="ARBA00022519"/>
    </source>
</evidence>
<evidence type="ECO:0000256" key="1">
    <source>
        <dbReference type="ARBA" id="ARBA00004429"/>
    </source>
</evidence>
<feature type="transmembrane region" description="Helical" evidence="9">
    <location>
        <begin position="48"/>
        <end position="67"/>
    </location>
</feature>
<feature type="transmembrane region" description="Helical" evidence="9">
    <location>
        <begin position="87"/>
        <end position="104"/>
    </location>
</feature>
<dbReference type="PANTHER" id="PTHR35011">
    <property type="entry name" value="2,3-DIKETO-L-GULONATE TRAP TRANSPORTER SMALL PERMEASE PROTEIN YIAM"/>
    <property type="match status" value="1"/>
</dbReference>
<gene>
    <name evidence="11" type="ORF">AV656_07455</name>
</gene>
<evidence type="ECO:0000259" key="10">
    <source>
        <dbReference type="Pfam" id="PF04290"/>
    </source>
</evidence>
<dbReference type="EMBL" id="LQNT01000009">
    <property type="protein sequence ID" value="KZE38731.1"/>
    <property type="molecule type" value="Genomic_DNA"/>
</dbReference>
<dbReference type="InterPro" id="IPR007387">
    <property type="entry name" value="TRAP_DctQ"/>
</dbReference>
<keyword evidence="3" id="KW-1003">Cell membrane</keyword>
<accession>A0A163FHZ5</accession>
<evidence type="ECO:0000256" key="6">
    <source>
        <dbReference type="ARBA" id="ARBA00022989"/>
    </source>
</evidence>
<evidence type="ECO:0000256" key="7">
    <source>
        <dbReference type="ARBA" id="ARBA00023136"/>
    </source>
</evidence>
<keyword evidence="7 9" id="KW-0472">Membrane</keyword>
<comment type="similarity">
    <text evidence="8">Belongs to the TRAP transporter small permease family.</text>
</comment>
<evidence type="ECO:0000313" key="12">
    <source>
        <dbReference type="Proteomes" id="UP000076490"/>
    </source>
</evidence>
<keyword evidence="4" id="KW-0997">Cell inner membrane</keyword>
<comment type="subcellular location">
    <subcellularLocation>
        <location evidence="1">Cell inner membrane</location>
        <topology evidence="1">Multi-pass membrane protein</topology>
    </subcellularLocation>
</comment>
<dbReference type="Proteomes" id="UP000076490">
    <property type="component" value="Unassembled WGS sequence"/>
</dbReference>
<dbReference type="GO" id="GO:0015740">
    <property type="term" value="P:C4-dicarboxylate transport"/>
    <property type="evidence" value="ECO:0007669"/>
    <property type="project" value="TreeGrafter"/>
</dbReference>
<evidence type="ECO:0000256" key="2">
    <source>
        <dbReference type="ARBA" id="ARBA00022448"/>
    </source>
</evidence>
<evidence type="ECO:0000256" key="3">
    <source>
        <dbReference type="ARBA" id="ARBA00022475"/>
    </source>
</evidence>
<dbReference type="Pfam" id="PF04290">
    <property type="entry name" value="DctQ"/>
    <property type="match status" value="1"/>
</dbReference>
<evidence type="ECO:0000256" key="8">
    <source>
        <dbReference type="ARBA" id="ARBA00038436"/>
    </source>
</evidence>